<dbReference type="GO" id="GO:0009948">
    <property type="term" value="P:anterior/posterior axis specification"/>
    <property type="evidence" value="ECO:0007669"/>
    <property type="project" value="TreeGrafter"/>
</dbReference>
<dbReference type="PANTHER" id="PTHR24332:SF9">
    <property type="entry name" value="HOMEOTIC PROTEIN CAUDAL"/>
    <property type="match status" value="1"/>
</dbReference>
<dbReference type="InterPro" id="IPR009057">
    <property type="entry name" value="Homeodomain-like_sf"/>
</dbReference>
<feature type="compositionally biased region" description="Polar residues" evidence="9">
    <location>
        <begin position="257"/>
        <end position="271"/>
    </location>
</feature>
<dbReference type="GO" id="GO:0009887">
    <property type="term" value="P:animal organ morphogenesis"/>
    <property type="evidence" value="ECO:0007669"/>
    <property type="project" value="TreeGrafter"/>
</dbReference>
<dbReference type="EMBL" id="JQ029960">
    <property type="protein sequence ID" value="AFD32742.1"/>
    <property type="molecule type" value="mRNA"/>
</dbReference>
<gene>
    <name evidence="11" type="primary">Cdx</name>
</gene>
<dbReference type="CDD" id="cd00086">
    <property type="entry name" value="homeodomain"/>
    <property type="match status" value="1"/>
</dbReference>
<evidence type="ECO:0000256" key="9">
    <source>
        <dbReference type="SAM" id="MobiDB-lite"/>
    </source>
</evidence>
<sequence length="299" mass="32365">MPNSYLAVAAASHNQATGMMHPASRNSFAASAVHPNASWAHARNAYGTQFTSAEQVAAAYRGCNLNIMNAVVAGGDAAAAQHHHNSTAAAAAAAMHAMPFNMTHPAAGNPMAPGGHPGVHPGQNPFVSPHHPYAASVAAAEMYGDHSSSTFRYNPTTGKTRTKDKYRVVYTDRQRAELENEFRSAQYITIRRKSELAMQVGLSERQVKIWFQNRRAKERKVSRKVPGGGNHSSSDIEDSDNEIDDEDEENQLRSPAKHQSLSPGSQNTCHNGVQLPLIKSENNSLLRPPSNELYGAKMS</sequence>
<dbReference type="AlphaFoldDB" id="H9BIZ4"/>
<evidence type="ECO:0000256" key="3">
    <source>
        <dbReference type="ARBA" id="ARBA00022473"/>
    </source>
</evidence>
<protein>
    <submittedName>
        <fullName evidence="11">Cdx-protein</fullName>
    </submittedName>
</protein>
<dbReference type="InterPro" id="IPR001356">
    <property type="entry name" value="HD"/>
</dbReference>
<feature type="domain" description="Homeobox" evidence="10">
    <location>
        <begin position="161"/>
        <end position="221"/>
    </location>
</feature>
<comment type="similarity">
    <text evidence="2">Belongs to the Caudal homeobox family.</text>
</comment>
<dbReference type="PRINTS" id="PR00031">
    <property type="entry name" value="HTHREPRESSR"/>
</dbReference>
<dbReference type="InterPro" id="IPR017970">
    <property type="entry name" value="Homeobox_CS"/>
</dbReference>
<keyword evidence="6 7" id="KW-0539">Nucleus</keyword>
<evidence type="ECO:0000256" key="6">
    <source>
        <dbReference type="ARBA" id="ARBA00023242"/>
    </source>
</evidence>
<feature type="compositionally biased region" description="Acidic residues" evidence="9">
    <location>
        <begin position="235"/>
        <end position="249"/>
    </location>
</feature>
<dbReference type="SUPFAM" id="SSF46689">
    <property type="entry name" value="Homeodomain-like"/>
    <property type="match status" value="1"/>
</dbReference>
<dbReference type="Pfam" id="PF00046">
    <property type="entry name" value="Homeodomain"/>
    <property type="match status" value="1"/>
</dbReference>
<dbReference type="PRINTS" id="PR00024">
    <property type="entry name" value="HOMEOBOX"/>
</dbReference>
<dbReference type="GO" id="GO:0005634">
    <property type="term" value="C:nucleus"/>
    <property type="evidence" value="ECO:0007669"/>
    <property type="project" value="UniProtKB-SubCell"/>
</dbReference>
<dbReference type="PROSITE" id="PS50071">
    <property type="entry name" value="HOMEOBOX_2"/>
    <property type="match status" value="1"/>
</dbReference>
<comment type="subcellular location">
    <subcellularLocation>
        <location evidence="1 7 8">Nucleus</location>
    </subcellularLocation>
</comment>
<dbReference type="PANTHER" id="PTHR24332">
    <property type="entry name" value="HOMEOBOX PROTEIN CDX"/>
    <property type="match status" value="1"/>
</dbReference>
<keyword evidence="3" id="KW-0217">Developmental protein</keyword>
<reference evidence="11" key="1">
    <citation type="submission" date="2011-11" db="EMBL/GenBank/DDBJ databases">
        <title>Expression of regulatory genes in acoel development.</title>
        <authorList>
            <person name="Moreno E."/>
            <person name="Martinez P."/>
        </authorList>
    </citation>
    <scope>NUCLEOTIDE SEQUENCE</scope>
</reference>
<dbReference type="SMART" id="SM00389">
    <property type="entry name" value="HOX"/>
    <property type="match status" value="1"/>
</dbReference>
<evidence type="ECO:0000256" key="2">
    <source>
        <dbReference type="ARBA" id="ARBA00010341"/>
    </source>
</evidence>
<dbReference type="GO" id="GO:0000981">
    <property type="term" value="F:DNA-binding transcription factor activity, RNA polymerase II-specific"/>
    <property type="evidence" value="ECO:0007669"/>
    <property type="project" value="InterPro"/>
</dbReference>
<dbReference type="InterPro" id="IPR020479">
    <property type="entry name" value="HD_metazoa"/>
</dbReference>
<evidence type="ECO:0000256" key="4">
    <source>
        <dbReference type="ARBA" id="ARBA00023125"/>
    </source>
</evidence>
<keyword evidence="5 7" id="KW-0371">Homeobox</keyword>
<accession>H9BIZ4</accession>
<evidence type="ECO:0000259" key="10">
    <source>
        <dbReference type="PROSITE" id="PS50071"/>
    </source>
</evidence>
<dbReference type="InterPro" id="IPR000047">
    <property type="entry name" value="HTH_motif"/>
</dbReference>
<dbReference type="GO" id="GO:0000977">
    <property type="term" value="F:RNA polymerase II transcription regulatory region sequence-specific DNA binding"/>
    <property type="evidence" value="ECO:0007669"/>
    <property type="project" value="TreeGrafter"/>
</dbReference>
<feature type="region of interest" description="Disordered" evidence="9">
    <location>
        <begin position="216"/>
        <end position="299"/>
    </location>
</feature>
<evidence type="ECO:0000256" key="7">
    <source>
        <dbReference type="PROSITE-ProRule" id="PRU00108"/>
    </source>
</evidence>
<evidence type="ECO:0000313" key="11">
    <source>
        <dbReference type="EMBL" id="AFD32742.1"/>
    </source>
</evidence>
<keyword evidence="4 7" id="KW-0238">DNA-binding</keyword>
<name>H9BIZ4_SYMRO</name>
<dbReference type="FunFam" id="1.10.10.60:FF:000574">
    <property type="entry name" value="Homeobox protein CHOX-CAD2"/>
    <property type="match status" value="1"/>
</dbReference>
<organism evidence="11">
    <name type="scientific">Symsagittifera roscoffensis</name>
    <name type="common">Mint-sauce worm</name>
    <name type="synonym">Convoluta roscoffensis</name>
    <dbReference type="NCBI Taxonomy" id="84072"/>
    <lineage>
        <taxon>Eukaryota</taxon>
        <taxon>Metazoa</taxon>
        <taxon>Xenacoelomorpha</taxon>
        <taxon>Acoelomorpha</taxon>
        <taxon>Acoela</taxon>
        <taxon>Sagittiferidae</taxon>
        <taxon>Symsagittifera</taxon>
    </lineage>
</organism>
<evidence type="ECO:0000256" key="1">
    <source>
        <dbReference type="ARBA" id="ARBA00004123"/>
    </source>
</evidence>
<feature type="DNA-binding region" description="Homeobox" evidence="7">
    <location>
        <begin position="163"/>
        <end position="222"/>
    </location>
</feature>
<dbReference type="Gene3D" id="1.10.10.60">
    <property type="entry name" value="Homeodomain-like"/>
    <property type="match status" value="1"/>
</dbReference>
<dbReference type="PROSITE" id="PS00027">
    <property type="entry name" value="HOMEOBOX_1"/>
    <property type="match status" value="1"/>
</dbReference>
<dbReference type="GO" id="GO:0030154">
    <property type="term" value="P:cell differentiation"/>
    <property type="evidence" value="ECO:0007669"/>
    <property type="project" value="TreeGrafter"/>
</dbReference>
<dbReference type="InterPro" id="IPR047152">
    <property type="entry name" value="Caudal_homeobox"/>
</dbReference>
<evidence type="ECO:0000256" key="8">
    <source>
        <dbReference type="RuleBase" id="RU000682"/>
    </source>
</evidence>
<proteinExistence type="evidence at transcript level"/>
<evidence type="ECO:0000256" key="5">
    <source>
        <dbReference type="ARBA" id="ARBA00023155"/>
    </source>
</evidence>